<keyword evidence="2" id="KW-1185">Reference proteome</keyword>
<evidence type="ECO:0000313" key="2">
    <source>
        <dbReference type="Proteomes" id="UP000077521"/>
    </source>
</evidence>
<reference evidence="1" key="1">
    <citation type="submission" date="2016-04" db="EMBL/GenBank/DDBJ databases">
        <authorList>
            <person name="Nguyen H.D."/>
            <person name="Samba Siva P."/>
            <person name="Cullis J."/>
            <person name="Levesque C.A."/>
            <person name="Hambleton S."/>
        </authorList>
    </citation>
    <scope>NUCLEOTIDE SEQUENCE</scope>
    <source>
        <strain evidence="1">DAOMC 236416</strain>
    </source>
</reference>
<gene>
    <name evidence="1" type="ORF">A4X13_0g6977</name>
</gene>
<evidence type="ECO:0000313" key="1">
    <source>
        <dbReference type="EMBL" id="KAE8243716.1"/>
    </source>
</evidence>
<organism evidence="1 2">
    <name type="scientific">Tilletia indica</name>
    <dbReference type="NCBI Taxonomy" id="43049"/>
    <lineage>
        <taxon>Eukaryota</taxon>
        <taxon>Fungi</taxon>
        <taxon>Dikarya</taxon>
        <taxon>Basidiomycota</taxon>
        <taxon>Ustilaginomycotina</taxon>
        <taxon>Exobasidiomycetes</taxon>
        <taxon>Tilletiales</taxon>
        <taxon>Tilletiaceae</taxon>
        <taxon>Tilletia</taxon>
    </lineage>
</organism>
<accession>A0A177TMT3</accession>
<protein>
    <submittedName>
        <fullName evidence="1">Uncharacterized protein</fullName>
    </submittedName>
</protein>
<name>A0A177TMT3_9BASI</name>
<proteinExistence type="predicted"/>
<dbReference type="AlphaFoldDB" id="A0A177TMT3"/>
<sequence>MRAVNTLLLAVAALSWMGSVAVAAPSSGDRVFNNINAAPFATLKKRGEVDDILQTILNKKKGGSEFCSTFLNLPPYAKTTTSTITKTVLATVPSSTFVQTAPTITATGLPVTEYSTELDVIDVTPTVFQTVASPVPYTSTVTTVTEVVSETTAVTQTITSYLPVNDRRKEGSGIPDWLETYRSASISKACSKIVTPKTQTSYQTVISTSTIKNGVSTVTNTNTATVVVIPTQTSVVTSTSTRTNPELTSTIVSASSSLVPVTATEIVTSLTTVTSTVVVTLPSPTMKGRIRVDIIENSPFSGYFGPISDDRGFTTLVNINDAALYTIPRLSPGSSGPFNLGNPSGSNFPYLGPIFETDDSSAANIGPGLVNNYLHLGNVAKVTANTQSTDESHSWLKGNPQTYESQVWSLNSDTGALSMTWTNADGSSVLNPALLAFQFGGYINFEWTGDEPDEFRRRLAGLGLKGYLVQGLFFESVA</sequence>
<dbReference type="EMBL" id="LWDF02000756">
    <property type="protein sequence ID" value="KAE8243716.1"/>
    <property type="molecule type" value="Genomic_DNA"/>
</dbReference>
<dbReference type="Proteomes" id="UP000077521">
    <property type="component" value="Unassembled WGS sequence"/>
</dbReference>
<reference evidence="1" key="2">
    <citation type="journal article" date="2019" name="IMA Fungus">
        <title>Genome sequencing and comparison of five Tilletia species to identify candidate genes for the detection of regulated species infecting wheat.</title>
        <authorList>
            <person name="Nguyen H.D.T."/>
            <person name="Sultana T."/>
            <person name="Kesanakurti P."/>
            <person name="Hambleton S."/>
        </authorList>
    </citation>
    <scope>NUCLEOTIDE SEQUENCE</scope>
    <source>
        <strain evidence="1">DAOMC 236416</strain>
    </source>
</reference>
<comment type="caution">
    <text evidence="1">The sequence shown here is derived from an EMBL/GenBank/DDBJ whole genome shotgun (WGS) entry which is preliminary data.</text>
</comment>